<dbReference type="Pfam" id="PF00903">
    <property type="entry name" value="Glyoxalase"/>
    <property type="match status" value="1"/>
</dbReference>
<proteinExistence type="predicted"/>
<dbReference type="PANTHER" id="PTHR39175">
    <property type="entry name" value="FAMILY PROTEIN, PUTATIVE (AFU_ORTHOLOGUE AFUA_3G15060)-RELATED"/>
    <property type="match status" value="1"/>
</dbReference>
<dbReference type="PROSITE" id="PS51819">
    <property type="entry name" value="VOC"/>
    <property type="match status" value="1"/>
</dbReference>
<sequence length="138" mass="15443">MPSSHENDGIKLPRLQHVSLSIKSGSQDQIRAFYSGLLGFQEKQAPASLAARGVVWFAAGVGEIELHFVPDTYLQRSEEARHFCLEVSDMEAYRNALKEAGYQIIEAEPIPHRPRFFTIDPCGNHLEITTILGDYTQA</sequence>
<accession>A0A401ZAC4</accession>
<dbReference type="Gene3D" id="3.10.180.10">
    <property type="entry name" value="2,3-Dihydroxybiphenyl 1,2-Dioxygenase, domain 1"/>
    <property type="match status" value="1"/>
</dbReference>
<name>A0A401ZAC4_9CHLR</name>
<evidence type="ECO:0000313" key="2">
    <source>
        <dbReference type="EMBL" id="GCE03805.1"/>
    </source>
</evidence>
<comment type="caution">
    <text evidence="2">The sequence shown here is derived from an EMBL/GenBank/DDBJ whole genome shotgun (WGS) entry which is preliminary data.</text>
</comment>
<dbReference type="EMBL" id="BIFQ01000001">
    <property type="protein sequence ID" value="GCE03805.1"/>
    <property type="molecule type" value="Genomic_DNA"/>
</dbReference>
<keyword evidence="3" id="KW-1185">Reference proteome</keyword>
<evidence type="ECO:0000313" key="3">
    <source>
        <dbReference type="Proteomes" id="UP000287224"/>
    </source>
</evidence>
<dbReference type="InterPro" id="IPR004360">
    <property type="entry name" value="Glyas_Fos-R_dOase_dom"/>
</dbReference>
<gene>
    <name evidence="2" type="ORF">KDAU_11340</name>
</gene>
<organism evidence="2 3">
    <name type="scientific">Dictyobacter aurantiacus</name>
    <dbReference type="NCBI Taxonomy" id="1936993"/>
    <lineage>
        <taxon>Bacteria</taxon>
        <taxon>Bacillati</taxon>
        <taxon>Chloroflexota</taxon>
        <taxon>Ktedonobacteria</taxon>
        <taxon>Ktedonobacterales</taxon>
        <taxon>Dictyobacteraceae</taxon>
        <taxon>Dictyobacter</taxon>
    </lineage>
</organism>
<dbReference type="SUPFAM" id="SSF54593">
    <property type="entry name" value="Glyoxalase/Bleomycin resistance protein/Dihydroxybiphenyl dioxygenase"/>
    <property type="match status" value="1"/>
</dbReference>
<dbReference type="Proteomes" id="UP000287224">
    <property type="component" value="Unassembled WGS sequence"/>
</dbReference>
<dbReference type="RefSeq" id="WP_218030837.1">
    <property type="nucleotide sequence ID" value="NZ_BIFQ01000001.1"/>
</dbReference>
<evidence type="ECO:0000259" key="1">
    <source>
        <dbReference type="PROSITE" id="PS51819"/>
    </source>
</evidence>
<dbReference type="InterPro" id="IPR029068">
    <property type="entry name" value="Glyas_Bleomycin-R_OHBP_Dase"/>
</dbReference>
<dbReference type="InterPro" id="IPR037523">
    <property type="entry name" value="VOC_core"/>
</dbReference>
<dbReference type="AlphaFoldDB" id="A0A401ZAC4"/>
<reference evidence="3" key="1">
    <citation type="submission" date="2018-12" db="EMBL/GenBank/DDBJ databases">
        <title>Tengunoibacter tsumagoiensis gen. nov., sp. nov., Dictyobacter kobayashii sp. nov., D. alpinus sp. nov., and D. joshuensis sp. nov. and description of Dictyobacteraceae fam. nov. within the order Ktedonobacterales isolated from Tengu-no-mugimeshi.</title>
        <authorList>
            <person name="Wang C.M."/>
            <person name="Zheng Y."/>
            <person name="Sakai Y."/>
            <person name="Toyoda A."/>
            <person name="Minakuchi Y."/>
            <person name="Abe K."/>
            <person name="Yokota A."/>
            <person name="Yabe S."/>
        </authorList>
    </citation>
    <scope>NUCLEOTIDE SEQUENCE [LARGE SCALE GENOMIC DNA]</scope>
    <source>
        <strain evidence="3">S-27</strain>
    </source>
</reference>
<protein>
    <submittedName>
        <fullName evidence="2">Glyoxalase</fullName>
    </submittedName>
</protein>
<dbReference type="PANTHER" id="PTHR39175:SF1">
    <property type="entry name" value="FAMILY PROTEIN, PUTATIVE (AFU_ORTHOLOGUE AFUA_3G15060)-RELATED"/>
    <property type="match status" value="1"/>
</dbReference>
<feature type="domain" description="VOC" evidence="1">
    <location>
        <begin position="14"/>
        <end position="131"/>
    </location>
</feature>